<evidence type="ECO:0000313" key="3">
    <source>
        <dbReference type="Proteomes" id="UP001151760"/>
    </source>
</evidence>
<protein>
    <submittedName>
        <fullName evidence="2">Ribonuclease H-like domain-containing protein</fullName>
    </submittedName>
</protein>
<dbReference type="Pfam" id="PF13966">
    <property type="entry name" value="zf-RVT"/>
    <property type="match status" value="1"/>
</dbReference>
<evidence type="ECO:0000259" key="1">
    <source>
        <dbReference type="Pfam" id="PF13966"/>
    </source>
</evidence>
<proteinExistence type="predicted"/>
<accession>A0ABQ4XYN2</accession>
<evidence type="ECO:0000313" key="2">
    <source>
        <dbReference type="EMBL" id="GJS70247.1"/>
    </source>
</evidence>
<name>A0ABQ4XYN2_9ASTR</name>
<comment type="caution">
    <text evidence="2">The sequence shown here is derived from an EMBL/GenBank/DDBJ whole genome shotgun (WGS) entry which is preliminary data.</text>
</comment>
<reference evidence="2" key="1">
    <citation type="journal article" date="2022" name="Int. J. Mol. Sci.">
        <title>Draft Genome of Tanacetum Coccineum: Genomic Comparison of Closely Related Tanacetum-Family Plants.</title>
        <authorList>
            <person name="Yamashiro T."/>
            <person name="Shiraishi A."/>
            <person name="Nakayama K."/>
            <person name="Satake H."/>
        </authorList>
    </citation>
    <scope>NUCLEOTIDE SEQUENCE</scope>
</reference>
<feature type="domain" description="Reverse transcriptase zinc-binding" evidence="1">
    <location>
        <begin position="268"/>
        <end position="326"/>
    </location>
</feature>
<organism evidence="2 3">
    <name type="scientific">Tanacetum coccineum</name>
    <dbReference type="NCBI Taxonomy" id="301880"/>
    <lineage>
        <taxon>Eukaryota</taxon>
        <taxon>Viridiplantae</taxon>
        <taxon>Streptophyta</taxon>
        <taxon>Embryophyta</taxon>
        <taxon>Tracheophyta</taxon>
        <taxon>Spermatophyta</taxon>
        <taxon>Magnoliopsida</taxon>
        <taxon>eudicotyledons</taxon>
        <taxon>Gunneridae</taxon>
        <taxon>Pentapetalae</taxon>
        <taxon>asterids</taxon>
        <taxon>campanulids</taxon>
        <taxon>Asterales</taxon>
        <taxon>Asteraceae</taxon>
        <taxon>Asteroideae</taxon>
        <taxon>Anthemideae</taxon>
        <taxon>Anthemidinae</taxon>
        <taxon>Tanacetum</taxon>
    </lineage>
</organism>
<sequence>MVLILSFGKMLGAKKLINGTWRAVWDWRINPRGRALDDLTNLSSIIGDLSLSPGTNDKWLWSCDATGVSQNRGVALSSILCPLCEDEVESVAHCLISCSWVKPLWRKVWSWWQFDPSSSMPSVSDFVRGNIRSLGNPVLKKIVHGVLLCVLWAIWRWRNNVCPPSMTATESVDSESEGLCALGLQIVLILALWKLIEGSWRAVWDWRINPRGRALDDLTNLFLIIGDLSLSPGTNDKWLWSCDATGVFKVRSITSLIQNKLLEYCKVDNYLLWNSWIPRKVNICVWRASLNRLPSRLNLQNIGVALSSILCPLCEDEVESVAHCLISLPPEEPGKAVAGEASAKKKGRTVAITTEDMQKRRNDVKARTTLLLALPDEHQLRFSKYDNAKELWEAILKTFGGNEATKKTKKN</sequence>
<keyword evidence="3" id="KW-1185">Reference proteome</keyword>
<gene>
    <name evidence="2" type="ORF">Tco_0703088</name>
</gene>
<dbReference type="InterPro" id="IPR026960">
    <property type="entry name" value="RVT-Znf"/>
</dbReference>
<reference evidence="2" key="2">
    <citation type="submission" date="2022-01" db="EMBL/GenBank/DDBJ databases">
        <authorList>
            <person name="Yamashiro T."/>
            <person name="Shiraishi A."/>
            <person name="Satake H."/>
            <person name="Nakayama K."/>
        </authorList>
    </citation>
    <scope>NUCLEOTIDE SEQUENCE</scope>
</reference>
<dbReference type="Proteomes" id="UP001151760">
    <property type="component" value="Unassembled WGS sequence"/>
</dbReference>
<dbReference type="EMBL" id="BQNB010009921">
    <property type="protein sequence ID" value="GJS70247.1"/>
    <property type="molecule type" value="Genomic_DNA"/>
</dbReference>